<proteinExistence type="predicted"/>
<evidence type="ECO:0000313" key="1">
    <source>
        <dbReference type="EMBL" id="MCR9014680.1"/>
    </source>
</evidence>
<dbReference type="CDD" id="cd18773">
    <property type="entry name" value="PDC1_HK_sensor"/>
    <property type="match status" value="1"/>
</dbReference>
<accession>A0A9X2P9P5</accession>
<dbReference type="Proteomes" id="UP001142175">
    <property type="component" value="Unassembled WGS sequence"/>
</dbReference>
<organism evidence="1 2">
    <name type="scientific">Aquiflexum gelatinilyticum</name>
    <dbReference type="NCBI Taxonomy" id="2961943"/>
    <lineage>
        <taxon>Bacteria</taxon>
        <taxon>Pseudomonadati</taxon>
        <taxon>Bacteroidota</taxon>
        <taxon>Cytophagia</taxon>
        <taxon>Cytophagales</taxon>
        <taxon>Cyclobacteriaceae</taxon>
        <taxon>Aquiflexum</taxon>
    </lineage>
</organism>
<comment type="caution">
    <text evidence="1">The sequence shown here is derived from an EMBL/GenBank/DDBJ whole genome shotgun (WGS) entry which is preliminary data.</text>
</comment>
<dbReference type="AlphaFoldDB" id="A0A9X2P9P5"/>
<gene>
    <name evidence="1" type="ORF">NU887_06495</name>
</gene>
<evidence type="ECO:0000313" key="2">
    <source>
        <dbReference type="Proteomes" id="UP001142175"/>
    </source>
</evidence>
<dbReference type="EMBL" id="JANSUY010000003">
    <property type="protein sequence ID" value="MCR9014680.1"/>
    <property type="molecule type" value="Genomic_DNA"/>
</dbReference>
<name>A0A9X2P9P5_9BACT</name>
<dbReference type="Gene3D" id="3.30.450.20">
    <property type="entry name" value="PAS domain"/>
    <property type="match status" value="1"/>
</dbReference>
<keyword evidence="2" id="KW-1185">Reference proteome</keyword>
<sequence length="332" mass="38279">MKSLFYFCFFVSICLFSCSPPKESESTTDFFEINSFISLLEYDLEVIEEEIVRLGRFSENLFVDKKNKLANADPDKYEIVGVAANSEPGANPEKSSLFIPTISDNKEAVKELILLTNPLDDEFKRIVREIPVISQVYFNSKYHLNRLYPPYDVNLLEPDINVTNFNFYYQGDEKNNPSRVPVWVDEIYIDPVGRGWMITLTYPVYAENELKMVLGFDITLNDIIENYINKTSNQLLIIDGTGTVVAGKAKAIEALSLPSLKNYTYTQTITSDSYRKEDFNLFKSKDKNVRVIADKIINSGEKILWLSENKTKLKIICQKMSKLDWYVLEIQF</sequence>
<dbReference type="RefSeq" id="WP_258422561.1">
    <property type="nucleotide sequence ID" value="NZ_JANSUY010000003.1"/>
</dbReference>
<reference evidence="1" key="1">
    <citation type="submission" date="2022-08" db="EMBL/GenBank/DDBJ databases">
        <authorList>
            <person name="Zhang D."/>
        </authorList>
    </citation>
    <scope>NUCLEOTIDE SEQUENCE</scope>
    <source>
        <strain evidence="1">XJ19-11</strain>
    </source>
</reference>
<protein>
    <submittedName>
        <fullName evidence="1">PDC sensor domain-containing protein</fullName>
    </submittedName>
</protein>